<accession>A0A2G9U4Y9</accession>
<proteinExistence type="predicted"/>
<keyword evidence="2" id="KW-1185">Reference proteome</keyword>
<dbReference type="EMBL" id="KZ349594">
    <property type="protein sequence ID" value="PIO64762.1"/>
    <property type="molecule type" value="Genomic_DNA"/>
</dbReference>
<dbReference type="OrthoDB" id="10253878at2759"/>
<evidence type="ECO:0000313" key="2">
    <source>
        <dbReference type="Proteomes" id="UP000230423"/>
    </source>
</evidence>
<gene>
    <name evidence="1" type="ORF">TELCIR_13595</name>
</gene>
<reference evidence="1 2" key="1">
    <citation type="submission" date="2015-09" db="EMBL/GenBank/DDBJ databases">
        <title>Draft genome of the parasitic nematode Teladorsagia circumcincta isolate WARC Sus (inbred).</title>
        <authorList>
            <person name="Mitreva M."/>
        </authorList>
    </citation>
    <scope>NUCLEOTIDE SEQUENCE [LARGE SCALE GENOMIC DNA]</scope>
    <source>
        <strain evidence="1 2">S</strain>
    </source>
</reference>
<evidence type="ECO:0000313" key="1">
    <source>
        <dbReference type="EMBL" id="PIO64762.1"/>
    </source>
</evidence>
<organism evidence="1 2">
    <name type="scientific">Teladorsagia circumcincta</name>
    <name type="common">Brown stomach worm</name>
    <name type="synonym">Ostertagia circumcincta</name>
    <dbReference type="NCBI Taxonomy" id="45464"/>
    <lineage>
        <taxon>Eukaryota</taxon>
        <taxon>Metazoa</taxon>
        <taxon>Ecdysozoa</taxon>
        <taxon>Nematoda</taxon>
        <taxon>Chromadorea</taxon>
        <taxon>Rhabditida</taxon>
        <taxon>Rhabditina</taxon>
        <taxon>Rhabditomorpha</taxon>
        <taxon>Strongyloidea</taxon>
        <taxon>Trichostrongylidae</taxon>
        <taxon>Teladorsagia</taxon>
    </lineage>
</organism>
<name>A0A2G9U4Y9_TELCI</name>
<sequence length="124" mass="13920">MREQGRSASEILAHARKSARKQIAVFMQDEFSRGGYHFVAVWDHILESQCAHEGAGDMQCSRCRFESSLRLPELPEMVFPNNTLTIEFTKFAGSSINFNALDALKMVSPDVLPDVQVSFFNSSC</sequence>
<protein>
    <submittedName>
        <fullName evidence="1">Uncharacterized protein</fullName>
    </submittedName>
</protein>
<dbReference type="AlphaFoldDB" id="A0A2G9U4Y9"/>
<dbReference type="Proteomes" id="UP000230423">
    <property type="component" value="Unassembled WGS sequence"/>
</dbReference>